<dbReference type="PROSITE" id="PS00383">
    <property type="entry name" value="TYR_PHOSPHATASE_1"/>
    <property type="match status" value="1"/>
</dbReference>
<feature type="compositionally biased region" description="Polar residues" evidence="3">
    <location>
        <begin position="683"/>
        <end position="695"/>
    </location>
</feature>
<feature type="compositionally biased region" description="Polar residues" evidence="3">
    <location>
        <begin position="228"/>
        <end position="240"/>
    </location>
</feature>
<feature type="compositionally biased region" description="Pro residues" evidence="3">
    <location>
        <begin position="11"/>
        <end position="23"/>
    </location>
</feature>
<dbReference type="PRINTS" id="PR00700">
    <property type="entry name" value="PRTYPHPHTASE"/>
</dbReference>
<dbReference type="InterPro" id="IPR003595">
    <property type="entry name" value="Tyr_Pase_cat"/>
</dbReference>
<name>A0ABR3ZZU9_9LECA</name>
<evidence type="ECO:0000256" key="2">
    <source>
        <dbReference type="ARBA" id="ARBA00013064"/>
    </source>
</evidence>
<gene>
    <name evidence="7" type="ORF">N7G274_008498</name>
</gene>
<feature type="compositionally biased region" description="Basic and acidic residues" evidence="3">
    <location>
        <begin position="169"/>
        <end position="186"/>
    </location>
</feature>
<evidence type="ECO:0000259" key="6">
    <source>
        <dbReference type="PROSITE" id="PS50206"/>
    </source>
</evidence>
<feature type="region of interest" description="Disordered" evidence="3">
    <location>
        <begin position="1"/>
        <end position="206"/>
    </location>
</feature>
<feature type="compositionally biased region" description="Basic and acidic residues" evidence="3">
    <location>
        <begin position="669"/>
        <end position="679"/>
    </location>
</feature>
<dbReference type="EC" id="3.1.3.48" evidence="2"/>
<evidence type="ECO:0000256" key="3">
    <source>
        <dbReference type="SAM" id="MobiDB-lite"/>
    </source>
</evidence>
<dbReference type="EMBL" id="JBEFKJ010000030">
    <property type="protein sequence ID" value="KAL2038740.1"/>
    <property type="molecule type" value="Genomic_DNA"/>
</dbReference>
<dbReference type="InterPro" id="IPR000387">
    <property type="entry name" value="Tyr_Pase_dom"/>
</dbReference>
<evidence type="ECO:0000313" key="8">
    <source>
        <dbReference type="Proteomes" id="UP001590950"/>
    </source>
</evidence>
<dbReference type="CDD" id="cd01446">
    <property type="entry name" value="DSP_MapKP"/>
    <property type="match status" value="1"/>
</dbReference>
<dbReference type="InterPro" id="IPR016130">
    <property type="entry name" value="Tyr_Pase_AS"/>
</dbReference>
<reference evidence="7 8" key="1">
    <citation type="submission" date="2024-09" db="EMBL/GenBank/DDBJ databases">
        <title>Rethinking Asexuality: The Enigmatic Case of Functional Sexual Genes in Lepraria (Stereocaulaceae).</title>
        <authorList>
            <person name="Doellman M."/>
            <person name="Sun Y."/>
            <person name="Barcenas-Pena A."/>
            <person name="Lumbsch H.T."/>
            <person name="Grewe F."/>
        </authorList>
    </citation>
    <scope>NUCLEOTIDE SEQUENCE [LARGE SCALE GENOMIC DNA]</scope>
    <source>
        <strain evidence="7 8">Mercado 3170</strain>
    </source>
</reference>
<feature type="domain" description="Tyrosine-protein phosphatase" evidence="4">
    <location>
        <begin position="547"/>
        <end position="862"/>
    </location>
</feature>
<dbReference type="SMART" id="SM00194">
    <property type="entry name" value="PTPc"/>
    <property type="match status" value="1"/>
</dbReference>
<comment type="similarity">
    <text evidence="1">Belongs to the protein-tyrosine phosphatase family. Non-receptor class subfamily.</text>
</comment>
<feature type="compositionally biased region" description="Polar residues" evidence="3">
    <location>
        <begin position="1"/>
        <end position="10"/>
    </location>
</feature>
<comment type="caution">
    <text evidence="7">The sequence shown here is derived from an EMBL/GenBank/DDBJ whole genome shotgun (WGS) entry which is preliminary data.</text>
</comment>
<dbReference type="InterPro" id="IPR000242">
    <property type="entry name" value="PTP_cat"/>
</dbReference>
<evidence type="ECO:0000259" key="5">
    <source>
        <dbReference type="PROSITE" id="PS50056"/>
    </source>
</evidence>
<feature type="compositionally biased region" description="Polar residues" evidence="3">
    <location>
        <begin position="27"/>
        <end position="50"/>
    </location>
</feature>
<dbReference type="SUPFAM" id="SSF52799">
    <property type="entry name" value="(Phosphotyrosine protein) phosphatases II"/>
    <property type="match status" value="1"/>
</dbReference>
<feature type="domain" description="Rhodanese" evidence="6">
    <location>
        <begin position="294"/>
        <end position="410"/>
    </location>
</feature>
<dbReference type="SMART" id="SM00450">
    <property type="entry name" value="RHOD"/>
    <property type="match status" value="1"/>
</dbReference>
<dbReference type="PROSITE" id="PS50055">
    <property type="entry name" value="TYR_PHOSPHATASE_PTP"/>
    <property type="match status" value="1"/>
</dbReference>
<dbReference type="Pfam" id="PF00581">
    <property type="entry name" value="Rhodanese"/>
    <property type="match status" value="1"/>
</dbReference>
<dbReference type="InterPro" id="IPR036873">
    <property type="entry name" value="Rhodanese-like_dom_sf"/>
</dbReference>
<dbReference type="SUPFAM" id="SSF52821">
    <property type="entry name" value="Rhodanese/Cell cycle control phosphatase"/>
    <property type="match status" value="1"/>
</dbReference>
<dbReference type="InterPro" id="IPR029021">
    <property type="entry name" value="Prot-tyrosine_phosphatase-like"/>
</dbReference>
<protein>
    <recommendedName>
        <fullName evidence="2">protein-tyrosine-phosphatase</fullName>
        <ecNumber evidence="2">3.1.3.48</ecNumber>
    </recommendedName>
</protein>
<dbReference type="PANTHER" id="PTHR19134:SF561">
    <property type="entry name" value="PROTEIN TYROSINE PHOSPHATASE 36E, ISOFORM A"/>
    <property type="match status" value="1"/>
</dbReference>
<proteinExistence type="inferred from homology"/>
<dbReference type="PANTHER" id="PTHR19134">
    <property type="entry name" value="RECEPTOR-TYPE TYROSINE-PROTEIN PHOSPHATASE"/>
    <property type="match status" value="1"/>
</dbReference>
<sequence length="892" mass="99159">MSATTTTRPSPQGPWSPRSPPQAPKKYSTTPHGYSTKTPGQATPGRSSKALSPHTGRPQQASSPNYFEYVADPSNNPPNSNAGIHARKNWSPPPSAGDKPNPAVSPQHYPLDSHPRFENFRRQSETNAFNLSHGHLSQFSEKTPGGRPSTIESVPDQSHRRRSMVAPNPHERPSEDADTSEDRMDIDTTPATPQRLDPKPLSSQGPSYFDGPAIGSRSNVQFPANFVSSELSSSQRTQISHVDEKHPRNSLPNNRIDPPPHVIQRSETLPSTISTDGPTMVSPQDFVEILKGHLPQDLLLLDLRVFPQYSKSRIQGALNLCIPTTLLKRASFNVQRLADTFTKEKEKATFAQWREAKFIVVYDANSVQLKDATSSVNILKKFTNEKWQGATLIVRGGFENFAKKFPEQIDDRPANEMDSSSTRKLSIDPPAAAPVAGGCMMPSTQSAANPFFGSIRQNMDLIGGVGQMPIKLPSGLKESAVIQIPTWLRKISNEIDKGKTVADRFLGIEKAEQHRMQKALSVNVSYGTPNPLSPEAVQIAGIEKGTKNRYKDMLPYDHSRVKLQDVPLGGCDYVNASHIRAQWSNRHYIACQAPVPATFQDFWRVAWEQDARVIVMLTAESEGGQRKCHPYWLPGDYGPFKLKAISERHHALEQCKPSRSFTSPSIKADVQDGRPESLRRRSTNYATQHAQTTPSIDPDIPHVIIRKLTLSHASHPFEPLREITQLQYSSWPDFGAPAHPAHVLGLVEHCSSVVRSYEPNKGNLDAPAGKNERPIVVHCSAGCGRTGTFCTVDSVVDMLKRQRQARTRGEDDMKIDTKEGNWTLKDDEDLIARTVADFRLQRLSMVQTLRQFVLCYETVLEWIVDEMPERYKSLAGSPATASSDKDRWSWGG</sequence>
<feature type="domain" description="Tyrosine specific protein phosphatases" evidence="5">
    <location>
        <begin position="748"/>
        <end position="853"/>
    </location>
</feature>
<keyword evidence="8" id="KW-1185">Reference proteome</keyword>
<evidence type="ECO:0000259" key="4">
    <source>
        <dbReference type="PROSITE" id="PS50055"/>
    </source>
</evidence>
<accession>A0ABR3ZZU9</accession>
<dbReference type="PROSITE" id="PS50206">
    <property type="entry name" value="RHODANESE_3"/>
    <property type="match status" value="1"/>
</dbReference>
<dbReference type="Gene3D" id="3.90.190.10">
    <property type="entry name" value="Protein tyrosine phosphatase superfamily"/>
    <property type="match status" value="1"/>
</dbReference>
<feature type="compositionally biased region" description="Basic and acidic residues" evidence="3">
    <location>
        <begin position="111"/>
        <end position="124"/>
    </location>
</feature>
<dbReference type="PROSITE" id="PS50056">
    <property type="entry name" value="TYR_PHOSPHATASE_2"/>
    <property type="match status" value="1"/>
</dbReference>
<evidence type="ECO:0000256" key="1">
    <source>
        <dbReference type="ARBA" id="ARBA00009649"/>
    </source>
</evidence>
<feature type="region of interest" description="Disordered" evidence="3">
    <location>
        <begin position="655"/>
        <end position="698"/>
    </location>
</feature>
<evidence type="ECO:0000313" key="7">
    <source>
        <dbReference type="EMBL" id="KAL2038740.1"/>
    </source>
</evidence>
<feature type="compositionally biased region" description="Polar residues" evidence="3">
    <location>
        <begin position="125"/>
        <end position="141"/>
    </location>
</feature>
<dbReference type="Gene3D" id="3.40.250.10">
    <property type="entry name" value="Rhodanese-like domain"/>
    <property type="match status" value="1"/>
</dbReference>
<dbReference type="Proteomes" id="UP001590950">
    <property type="component" value="Unassembled WGS sequence"/>
</dbReference>
<dbReference type="Pfam" id="PF00102">
    <property type="entry name" value="Y_phosphatase"/>
    <property type="match status" value="2"/>
</dbReference>
<dbReference type="SMART" id="SM00404">
    <property type="entry name" value="PTPc_motif"/>
    <property type="match status" value="1"/>
</dbReference>
<feature type="region of interest" description="Disordered" evidence="3">
    <location>
        <begin position="228"/>
        <end position="261"/>
    </location>
</feature>
<organism evidence="7 8">
    <name type="scientific">Stereocaulon virgatum</name>
    <dbReference type="NCBI Taxonomy" id="373712"/>
    <lineage>
        <taxon>Eukaryota</taxon>
        <taxon>Fungi</taxon>
        <taxon>Dikarya</taxon>
        <taxon>Ascomycota</taxon>
        <taxon>Pezizomycotina</taxon>
        <taxon>Lecanoromycetes</taxon>
        <taxon>OSLEUM clade</taxon>
        <taxon>Lecanoromycetidae</taxon>
        <taxon>Lecanorales</taxon>
        <taxon>Lecanorineae</taxon>
        <taxon>Stereocaulaceae</taxon>
        <taxon>Stereocaulon</taxon>
    </lineage>
</organism>
<dbReference type="CDD" id="cd18533">
    <property type="entry name" value="PTP_fungal"/>
    <property type="match status" value="1"/>
</dbReference>
<dbReference type="InterPro" id="IPR050348">
    <property type="entry name" value="Protein-Tyr_Phosphatase"/>
</dbReference>
<dbReference type="InterPro" id="IPR001763">
    <property type="entry name" value="Rhodanese-like_dom"/>
</dbReference>